<dbReference type="PANTHER" id="PTHR11614">
    <property type="entry name" value="PHOSPHOLIPASE-RELATED"/>
    <property type="match status" value="1"/>
</dbReference>
<proteinExistence type="predicted"/>
<comment type="caution">
    <text evidence="2">The sequence shown here is derived from an EMBL/GenBank/DDBJ whole genome shotgun (WGS) entry which is preliminary data.</text>
</comment>
<reference evidence="2" key="1">
    <citation type="submission" date="2022-11" db="EMBL/GenBank/DDBJ databases">
        <authorList>
            <person name="Morgan W.R."/>
            <person name="Tartar A."/>
        </authorList>
    </citation>
    <scope>NUCLEOTIDE SEQUENCE</scope>
    <source>
        <strain evidence="2">ARSEF 373</strain>
    </source>
</reference>
<dbReference type="SUPFAM" id="SSF53474">
    <property type="entry name" value="alpha/beta-Hydrolases"/>
    <property type="match status" value="1"/>
</dbReference>
<dbReference type="InterPro" id="IPR051044">
    <property type="entry name" value="MAG_DAG_Lipase"/>
</dbReference>
<reference evidence="2" key="2">
    <citation type="journal article" date="2023" name="Microbiol Resour">
        <title>Decontamination and Annotation of the Draft Genome Sequence of the Oomycete Lagenidium giganteum ARSEF 373.</title>
        <authorList>
            <person name="Morgan W.R."/>
            <person name="Tartar A."/>
        </authorList>
    </citation>
    <scope>NUCLEOTIDE SEQUENCE</scope>
    <source>
        <strain evidence="2">ARSEF 373</strain>
    </source>
</reference>
<organism evidence="2 3">
    <name type="scientific">Lagenidium giganteum</name>
    <dbReference type="NCBI Taxonomy" id="4803"/>
    <lineage>
        <taxon>Eukaryota</taxon>
        <taxon>Sar</taxon>
        <taxon>Stramenopiles</taxon>
        <taxon>Oomycota</taxon>
        <taxon>Peronosporomycetes</taxon>
        <taxon>Pythiales</taxon>
        <taxon>Pythiaceae</taxon>
    </lineage>
</organism>
<dbReference type="Gene3D" id="3.40.50.1820">
    <property type="entry name" value="alpha/beta hydrolase"/>
    <property type="match status" value="1"/>
</dbReference>
<dbReference type="EMBL" id="DAKRPA010000407">
    <property type="protein sequence ID" value="DAZ92650.1"/>
    <property type="molecule type" value="Genomic_DNA"/>
</dbReference>
<protein>
    <recommendedName>
        <fullName evidence="1">Serine aminopeptidase S33 domain-containing protein</fullName>
    </recommendedName>
</protein>
<feature type="domain" description="Serine aminopeptidase S33" evidence="1">
    <location>
        <begin position="33"/>
        <end position="291"/>
    </location>
</feature>
<evidence type="ECO:0000259" key="1">
    <source>
        <dbReference type="Pfam" id="PF12146"/>
    </source>
</evidence>
<accession>A0AAV2YER6</accession>
<name>A0AAV2YER6_9STRA</name>
<keyword evidence="3" id="KW-1185">Reference proteome</keyword>
<gene>
    <name evidence="2" type="ORF">N0F65_003149</name>
</gene>
<dbReference type="InterPro" id="IPR022742">
    <property type="entry name" value="Hydrolase_4"/>
</dbReference>
<sequence length="320" mass="35707">MNSIRHVQGHFKNARDQELFYYSQFPPQDVALRGIVLFMHGLGEHALRFKHVFDHLNAHDFGAIAYDMVARGRSDCDCENVRGHSDRFAHFVQDTNAFVTFAKREIIPAMTASDNASAPALPLIFMGISFGTLVGVHTLLSGEHKFAAAVLASPAISVQWTPLLVVQSWLSKPLAWAIPYAKIVPAVNIEGLTRDPAFLKDYLADPLNVTDNLTARMGQETLMAMAALEADKRVETPSSAFCAMPFLIIQGSEDKVTSLDMAKSFFNRLANKDKEFKEFHGLFHCIFNEPEKRDVLAHVAQWLQQRFQVIAPAANAHSRL</sequence>
<dbReference type="InterPro" id="IPR029058">
    <property type="entry name" value="AB_hydrolase_fold"/>
</dbReference>
<evidence type="ECO:0000313" key="2">
    <source>
        <dbReference type="EMBL" id="DAZ92650.1"/>
    </source>
</evidence>
<dbReference type="Pfam" id="PF12146">
    <property type="entry name" value="Hydrolase_4"/>
    <property type="match status" value="1"/>
</dbReference>
<dbReference type="Proteomes" id="UP001146120">
    <property type="component" value="Unassembled WGS sequence"/>
</dbReference>
<dbReference type="AlphaFoldDB" id="A0AAV2YER6"/>
<evidence type="ECO:0000313" key="3">
    <source>
        <dbReference type="Proteomes" id="UP001146120"/>
    </source>
</evidence>